<dbReference type="EMBL" id="MCZF01000130">
    <property type="protein sequence ID" value="PMM52252.1"/>
    <property type="molecule type" value="Genomic_DNA"/>
</dbReference>
<proteinExistence type="predicted"/>
<comment type="caution">
    <text evidence="1">The sequence shown here is derived from an EMBL/GenBank/DDBJ whole genome shotgun (WGS) entry which is preliminary data.</text>
</comment>
<evidence type="ECO:0000313" key="2">
    <source>
        <dbReference type="Proteomes" id="UP000235533"/>
    </source>
</evidence>
<organism evidence="1 2">
    <name type="scientific">Vibrio splendidus</name>
    <dbReference type="NCBI Taxonomy" id="29497"/>
    <lineage>
        <taxon>Bacteria</taxon>
        <taxon>Pseudomonadati</taxon>
        <taxon>Pseudomonadota</taxon>
        <taxon>Gammaproteobacteria</taxon>
        <taxon>Vibrionales</taxon>
        <taxon>Vibrionaceae</taxon>
        <taxon>Vibrio</taxon>
    </lineage>
</organism>
<accession>A0A2N7JQN2</accession>
<gene>
    <name evidence="1" type="ORF">BCT54_23345</name>
</gene>
<dbReference type="RefSeq" id="WP_102552500.1">
    <property type="nucleotide sequence ID" value="NZ_MCZF01000130.1"/>
</dbReference>
<protein>
    <submittedName>
        <fullName evidence="1">Uncharacterized protein</fullName>
    </submittedName>
</protein>
<evidence type="ECO:0000313" key="1">
    <source>
        <dbReference type="EMBL" id="PMM52252.1"/>
    </source>
</evidence>
<sequence>MTTFTKQTTGKTPRNFHQVVTNKAIEVLNVSMLDSNATTTKEISKKDQQLAKRYLKNLKVNFTSALRDGDNPHGFSGDLGVCDIVIDNSLKVGRMGERWDIEYHQLVTGTSNSLLSGAINELLKLHNVKPNSTALNFPIEAVITKSDDGSFGTWEELEALFYDPENNNFQGDSLKIRIQLMNIFVIKFREWFEIIW</sequence>
<name>A0A2N7JQN2_VIBSP</name>
<reference evidence="2" key="1">
    <citation type="submission" date="2016-07" db="EMBL/GenBank/DDBJ databases">
        <title>Nontailed viruses are major unrecognized killers of bacteria in the ocean.</title>
        <authorList>
            <person name="Kauffman K."/>
            <person name="Hussain F."/>
            <person name="Yang J."/>
            <person name="Arevalo P."/>
            <person name="Brown J."/>
            <person name="Cutler M."/>
            <person name="Kelly L."/>
            <person name="Polz M.F."/>
        </authorList>
    </citation>
    <scope>NUCLEOTIDE SEQUENCE [LARGE SCALE GENOMIC DNA]</scope>
    <source>
        <strain evidence="2">10N.261.48.B5</strain>
    </source>
</reference>
<dbReference type="Proteomes" id="UP000235533">
    <property type="component" value="Unassembled WGS sequence"/>
</dbReference>
<dbReference type="AlphaFoldDB" id="A0A2N7JQN2"/>